<evidence type="ECO:0000256" key="6">
    <source>
        <dbReference type="ARBA" id="ARBA00023004"/>
    </source>
</evidence>
<dbReference type="SUPFAM" id="SSF48264">
    <property type="entry name" value="Cytochrome P450"/>
    <property type="match status" value="1"/>
</dbReference>
<dbReference type="InterPro" id="IPR036396">
    <property type="entry name" value="Cyt_P450_sf"/>
</dbReference>
<dbReference type="GeneID" id="28864428"/>
<dbReference type="PANTHER" id="PTHR24305">
    <property type="entry name" value="CYTOCHROME P450"/>
    <property type="match status" value="1"/>
</dbReference>
<name>A0A1B7YLX7_COLHI</name>
<dbReference type="KEGG" id="chig:CH63R_05346"/>
<evidence type="ECO:0000313" key="9">
    <source>
        <dbReference type="EMBL" id="OBR13050.1"/>
    </source>
</evidence>
<dbReference type="RefSeq" id="XP_018161567.1">
    <property type="nucleotide sequence ID" value="XM_018300321.1"/>
</dbReference>
<dbReference type="EMBL" id="LTAN01000003">
    <property type="protein sequence ID" value="OBR13050.1"/>
    <property type="molecule type" value="Genomic_DNA"/>
</dbReference>
<dbReference type="AlphaFoldDB" id="A0A1B7YLX7"/>
<evidence type="ECO:0000256" key="4">
    <source>
        <dbReference type="ARBA" id="ARBA00022723"/>
    </source>
</evidence>
<reference evidence="10" key="1">
    <citation type="journal article" date="2017" name="BMC Genomics">
        <title>Gapless genome assembly of Colletotrichum higginsianum reveals chromosome structure and association of transposable elements with secondary metabolite gene clusters.</title>
        <authorList>
            <person name="Dallery J.-F."/>
            <person name="Lapalu N."/>
            <person name="Zampounis A."/>
            <person name="Pigne S."/>
            <person name="Luyten I."/>
            <person name="Amselem J."/>
            <person name="Wittenberg A.H.J."/>
            <person name="Zhou S."/>
            <person name="de Queiroz M.V."/>
            <person name="Robin G.P."/>
            <person name="Auger A."/>
            <person name="Hainaut M."/>
            <person name="Henrissat B."/>
            <person name="Kim K.-T."/>
            <person name="Lee Y.-H."/>
            <person name="Lespinet O."/>
            <person name="Schwartz D.C."/>
            <person name="Thon M.R."/>
            <person name="O'Connell R.J."/>
        </authorList>
    </citation>
    <scope>NUCLEOTIDE SEQUENCE [LARGE SCALE GENOMIC DNA]</scope>
    <source>
        <strain evidence="10">IMI 349063</strain>
    </source>
</reference>
<evidence type="ECO:0000256" key="1">
    <source>
        <dbReference type="ARBA" id="ARBA00001971"/>
    </source>
</evidence>
<evidence type="ECO:0000256" key="8">
    <source>
        <dbReference type="PIRSR" id="PIRSR602401-1"/>
    </source>
</evidence>
<evidence type="ECO:0000256" key="7">
    <source>
        <dbReference type="ARBA" id="ARBA00023033"/>
    </source>
</evidence>
<keyword evidence="5" id="KW-0560">Oxidoreductase</keyword>
<dbReference type="PRINTS" id="PR00463">
    <property type="entry name" value="EP450I"/>
</dbReference>
<dbReference type="Pfam" id="PF00067">
    <property type="entry name" value="p450"/>
    <property type="match status" value="1"/>
</dbReference>
<dbReference type="PRINTS" id="PR00385">
    <property type="entry name" value="P450"/>
</dbReference>
<keyword evidence="4 8" id="KW-0479">Metal-binding</keyword>
<accession>A0A1B7YLX7</accession>
<comment type="cofactor">
    <cofactor evidence="1 8">
        <name>heme</name>
        <dbReference type="ChEBI" id="CHEBI:30413"/>
    </cofactor>
</comment>
<keyword evidence="10" id="KW-1185">Reference proteome</keyword>
<dbReference type="InterPro" id="IPR001128">
    <property type="entry name" value="Cyt_P450"/>
</dbReference>
<evidence type="ECO:0000256" key="5">
    <source>
        <dbReference type="ARBA" id="ARBA00023002"/>
    </source>
</evidence>
<dbReference type="GO" id="GO:0020037">
    <property type="term" value="F:heme binding"/>
    <property type="evidence" value="ECO:0007669"/>
    <property type="project" value="InterPro"/>
</dbReference>
<dbReference type="VEuPathDB" id="FungiDB:CH63R_05346"/>
<comment type="similarity">
    <text evidence="2">Belongs to the cytochrome P450 family.</text>
</comment>
<evidence type="ECO:0000313" key="10">
    <source>
        <dbReference type="Proteomes" id="UP000092177"/>
    </source>
</evidence>
<dbReference type="Proteomes" id="UP000092177">
    <property type="component" value="Chromosome 3"/>
</dbReference>
<gene>
    <name evidence="9" type="ORF">CH63R_05346</name>
</gene>
<organism evidence="9 10">
    <name type="scientific">Colletotrichum higginsianum (strain IMI 349063)</name>
    <name type="common">Crucifer anthracnose fungus</name>
    <dbReference type="NCBI Taxonomy" id="759273"/>
    <lineage>
        <taxon>Eukaryota</taxon>
        <taxon>Fungi</taxon>
        <taxon>Dikarya</taxon>
        <taxon>Ascomycota</taxon>
        <taxon>Pezizomycotina</taxon>
        <taxon>Sordariomycetes</taxon>
        <taxon>Hypocreomycetidae</taxon>
        <taxon>Glomerellales</taxon>
        <taxon>Glomerellaceae</taxon>
        <taxon>Colletotrichum</taxon>
        <taxon>Colletotrichum destructivum species complex</taxon>
    </lineage>
</organism>
<dbReference type="Gene3D" id="1.10.630.10">
    <property type="entry name" value="Cytochrome P450"/>
    <property type="match status" value="1"/>
</dbReference>
<dbReference type="InterPro" id="IPR050121">
    <property type="entry name" value="Cytochrome_P450_monoxygenase"/>
</dbReference>
<feature type="binding site" description="axial binding residue" evidence="8">
    <location>
        <position position="195"/>
    </location>
    <ligand>
        <name>heme</name>
        <dbReference type="ChEBI" id="CHEBI:30413"/>
    </ligand>
    <ligandPart>
        <name>Fe</name>
        <dbReference type="ChEBI" id="CHEBI:18248"/>
    </ligandPart>
</feature>
<keyword evidence="7" id="KW-0503">Monooxygenase</keyword>
<dbReference type="GO" id="GO:0004497">
    <property type="term" value="F:monooxygenase activity"/>
    <property type="evidence" value="ECO:0007669"/>
    <property type="project" value="UniProtKB-KW"/>
</dbReference>
<proteinExistence type="inferred from homology"/>
<dbReference type="GO" id="GO:0005506">
    <property type="term" value="F:iron ion binding"/>
    <property type="evidence" value="ECO:0007669"/>
    <property type="project" value="InterPro"/>
</dbReference>
<dbReference type="GO" id="GO:0016705">
    <property type="term" value="F:oxidoreductase activity, acting on paired donors, with incorporation or reduction of molecular oxygen"/>
    <property type="evidence" value="ECO:0007669"/>
    <property type="project" value="InterPro"/>
</dbReference>
<comment type="caution">
    <text evidence="9">The sequence shown here is derived from an EMBL/GenBank/DDBJ whole genome shotgun (WGS) entry which is preliminary data.</text>
</comment>
<sequence>MLQKRLQQELSSDSMDIFSFLQRCKDPDTAEGLSPMEISTETATFIVAGSDTTSTAMAALAHYLAWSPRCYKRAVEEVRTAFSSADEIAFGPKLNSCHFLRACLDEALRATPPGGGPLWRVVEPGGATINGEYLPAGCEVGAGIYAMHHSPQNWSCAATYMPERWLEKNRNENGNTVKGETRQSYFPLNIGPRSCISKQLTLTQGILTFAHIPWKFDLCRADTSEG</sequence>
<keyword evidence="6 8" id="KW-0408">Iron</keyword>
<dbReference type="InterPro" id="IPR002401">
    <property type="entry name" value="Cyt_P450_E_grp-I"/>
</dbReference>
<evidence type="ECO:0000256" key="3">
    <source>
        <dbReference type="ARBA" id="ARBA00022617"/>
    </source>
</evidence>
<evidence type="ECO:0000256" key="2">
    <source>
        <dbReference type="ARBA" id="ARBA00010617"/>
    </source>
</evidence>
<dbReference type="PANTHER" id="PTHR24305:SF237">
    <property type="entry name" value="CYTOCHROME P450 MONOOXYGENASE ATNE-RELATED"/>
    <property type="match status" value="1"/>
</dbReference>
<protein>
    <submittedName>
        <fullName evidence="9">Cytochrome P450 11A1</fullName>
    </submittedName>
</protein>
<keyword evidence="3 8" id="KW-0349">Heme</keyword>